<keyword evidence="2" id="KW-0833">Ubl conjugation pathway</keyword>
<keyword evidence="5" id="KW-1185">Reference proteome</keyword>
<reference evidence="6 7" key="3">
    <citation type="submission" date="2025-05" db="UniProtKB">
        <authorList>
            <consortium name="RefSeq"/>
        </authorList>
    </citation>
    <scope>IDENTIFICATION</scope>
    <source>
        <tissue evidence="6 7">Leaf</tissue>
    </source>
</reference>
<dbReference type="SMART" id="SM00212">
    <property type="entry name" value="UBCc"/>
    <property type="match status" value="1"/>
</dbReference>
<gene>
    <name evidence="6 7" type="primary">LOC104786183</name>
</gene>
<dbReference type="Proteomes" id="UP000694864">
    <property type="component" value="Chromosome 5"/>
</dbReference>
<accession>A0ABM0Z3C3</accession>
<evidence type="ECO:0000313" key="6">
    <source>
        <dbReference type="RefSeq" id="XP_010509837.1"/>
    </source>
</evidence>
<dbReference type="InterPro" id="IPR000608">
    <property type="entry name" value="UBC"/>
</dbReference>
<dbReference type="Pfam" id="PF23046">
    <property type="entry name" value="tSH3-B_UBE2O"/>
    <property type="match status" value="1"/>
</dbReference>
<dbReference type="PANTHER" id="PTHR46116">
    <property type="entry name" value="(E3-INDEPENDENT) E2 UBIQUITIN-CONJUGATING ENZYME"/>
    <property type="match status" value="1"/>
</dbReference>
<evidence type="ECO:0000256" key="1">
    <source>
        <dbReference type="ARBA" id="ARBA00022679"/>
    </source>
</evidence>
<protein>
    <submittedName>
        <fullName evidence="6 7">Probable ubiquitin-conjugating enzyme E2 24</fullName>
    </submittedName>
</protein>
<reference evidence="5" key="2">
    <citation type="journal article" date="2014" name="Nat. Commun.">
        <title>The emerging biofuel crop Camelina sativa retains a highly undifferentiated hexaploid genome structure.</title>
        <authorList>
            <person name="Kagale S."/>
            <person name="Koh C."/>
            <person name="Nixon J."/>
            <person name="Bollina V."/>
            <person name="Clarke W.E."/>
            <person name="Tuteja R."/>
            <person name="Spillane C."/>
            <person name="Robinson S.J."/>
            <person name="Links M.G."/>
            <person name="Clarke C."/>
            <person name="Higgins E.E."/>
            <person name="Huebert T."/>
            <person name="Sharpe A.G."/>
            <person name="Parkin I.A."/>
        </authorList>
    </citation>
    <scope>NUCLEOTIDE SEQUENCE [LARGE SCALE GENOMIC DNA]</scope>
    <source>
        <strain evidence="5">r\DH55</strain>
    </source>
</reference>
<dbReference type="PANTHER" id="PTHR46116:SF15">
    <property type="entry name" value="(E3-INDEPENDENT) E2 UBIQUITIN-CONJUGATING ENZYME"/>
    <property type="match status" value="1"/>
</dbReference>
<evidence type="ECO:0000313" key="5">
    <source>
        <dbReference type="Proteomes" id="UP000694864"/>
    </source>
</evidence>
<dbReference type="CDD" id="cd23837">
    <property type="entry name" value="UBCc_UBE2O"/>
    <property type="match status" value="1"/>
</dbReference>
<reference evidence="5" key="1">
    <citation type="journal article" date="1997" name="Nucleic Acids Res.">
        <title>tRNAscan-SE: a program for improved detection of transfer RNA genes in genomic sequence.</title>
        <authorList>
            <person name="Lowe T.M."/>
            <person name="Eddy S.R."/>
        </authorList>
    </citation>
    <scope>NUCLEOTIDE SEQUENCE [LARGE SCALE GENOMIC DNA]</scope>
    <source>
        <strain evidence="5">r\DH55</strain>
    </source>
</reference>
<proteinExistence type="predicted"/>
<dbReference type="Pfam" id="PF23044">
    <property type="entry name" value="SH3-C_UBE2O"/>
    <property type="match status" value="1"/>
</dbReference>
<organism evidence="5 7">
    <name type="scientific">Camelina sativa</name>
    <name type="common">False flax</name>
    <name type="synonym">Myagrum sativum</name>
    <dbReference type="NCBI Taxonomy" id="90675"/>
    <lineage>
        <taxon>Eukaryota</taxon>
        <taxon>Viridiplantae</taxon>
        <taxon>Streptophyta</taxon>
        <taxon>Embryophyta</taxon>
        <taxon>Tracheophyta</taxon>
        <taxon>Spermatophyta</taxon>
        <taxon>Magnoliopsida</taxon>
        <taxon>eudicotyledons</taxon>
        <taxon>Gunneridae</taxon>
        <taxon>Pentapetalae</taxon>
        <taxon>rosids</taxon>
        <taxon>malvids</taxon>
        <taxon>Brassicales</taxon>
        <taxon>Brassicaceae</taxon>
        <taxon>Camelineae</taxon>
        <taxon>Camelina</taxon>
    </lineage>
</organism>
<dbReference type="PROSITE" id="PS50127">
    <property type="entry name" value="UBC_2"/>
    <property type="match status" value="1"/>
</dbReference>
<dbReference type="InterPro" id="IPR016135">
    <property type="entry name" value="UBQ-conjugating_enzyme/RWD"/>
</dbReference>
<dbReference type="InterPro" id="IPR057734">
    <property type="entry name" value="UBE2O-like_SH3-C"/>
</dbReference>
<evidence type="ECO:0000313" key="7">
    <source>
        <dbReference type="RefSeq" id="XP_010509838.1"/>
    </source>
</evidence>
<evidence type="ECO:0000259" key="4">
    <source>
        <dbReference type="PROSITE" id="PS50127"/>
    </source>
</evidence>
<dbReference type="Pfam" id="PF23043">
    <property type="entry name" value="SH3-B_UBE2O"/>
    <property type="match status" value="1"/>
</dbReference>
<keyword evidence="1" id="KW-0808">Transferase</keyword>
<evidence type="ECO:0000256" key="2">
    <source>
        <dbReference type="ARBA" id="ARBA00022786"/>
    </source>
</evidence>
<dbReference type="Pfam" id="PF00179">
    <property type="entry name" value="UQ_con"/>
    <property type="match status" value="1"/>
</dbReference>
<feature type="domain" description="UBC core" evidence="4">
    <location>
        <begin position="657"/>
        <end position="817"/>
    </location>
</feature>
<dbReference type="SUPFAM" id="SSF54495">
    <property type="entry name" value="UBC-like"/>
    <property type="match status" value="1"/>
</dbReference>
<dbReference type="GeneID" id="104786183"/>
<dbReference type="Gene3D" id="3.10.110.10">
    <property type="entry name" value="Ubiquitin Conjugating Enzyme"/>
    <property type="match status" value="1"/>
</dbReference>
<dbReference type="InterPro" id="IPR057733">
    <property type="entry name" value="UBE2O-like_SH3-B"/>
</dbReference>
<feature type="region of interest" description="Disordered" evidence="3">
    <location>
        <begin position="1"/>
        <end position="22"/>
    </location>
</feature>
<sequence>MDMSLTDSDWDSSSDSGSSEHEEVEFTYGGRAQNIFSNLEETIGKIDEFLSFERGFMYGDIVRSTTEPSGQSGRVINIDMFVNLESTHGKIIKEVDTKRLQKLRSISLCDYVINGPWLGRVDKIVERVSVTLDDGSNYEVLVSDQDKLVAIPPNVLEDSQYSYYPGQRVQVKLAHAPRSTTWLCGNWRENQVMGTVYAVEAGLVYVDWVASIVMGGDRNLTAPQALQNPETLTLLPCVSHASWQLGDWCILPSSSHFDIAERKAPYVAAYNPNECHKTFQKGFNRNMQSSSLDELFVITKTKMKADVMWQDGSCSLGVDSQQLLPVGAVNAHDFWPEQFVVEKETCNSKKWGVVKAVNAKEQTVKVQWTPQVEKEATGCVIEQMEEMVSAYELLEHPDFGFCFSDVVVRLLPQGKTDPNADKIVATETKHLLTESDYSGAYYLSSIGVVTGFKNGAVEVKWANGSTSKVAPCEIWRIERSEFSNSGSINSEGTVQDLSQKISQSDEASSNHQETGLVKLYSVGEGRNKNIPECSSFFLPKAAIGFITNLASSLFGSQSSTSHSRCNDSEDQSDSEVLVQEVTESYEISESSSGEVDMATMINLPTEGKEITKTLDSTPLESSRELVRFRQFDMVNDCSDHHFLSSDKGLAQSQVTKSWVKNVQQEWSNLEANLPDTIYVRVYEERMDLLRAALVGAPGTPYHDGLFFFDIMLPPQYPHEPPMVHYHSGGMRLNPNLYESGRVCLSLLNTWNGSGTEVWNAGSSTILQVLLSFQALVLNEKPYFNEAGYDKQLGRAEGEKNSVSYNENAFLITCKSMISLLRKPPKHFEVLVKDHFTKRAQHVLAACKSYMEGVPVGSSVNMHESSTTNSTGFKIMLSKLYPKLVEAFSEIGVNCGQAD</sequence>
<evidence type="ECO:0000256" key="3">
    <source>
        <dbReference type="SAM" id="MobiDB-lite"/>
    </source>
</evidence>
<feature type="compositionally biased region" description="Low complexity" evidence="3">
    <location>
        <begin position="1"/>
        <end position="17"/>
    </location>
</feature>
<dbReference type="RefSeq" id="XP_010509837.1">
    <property type="nucleotide sequence ID" value="XM_010511535.2"/>
</dbReference>
<name>A0ABM0Z3C3_CAMSA</name>
<dbReference type="RefSeq" id="XP_010509838.1">
    <property type="nucleotide sequence ID" value="XM_010511536.2"/>
</dbReference>
<dbReference type="InterPro" id="IPR057735">
    <property type="entry name" value="UBE2O-like_tSH3-B"/>
</dbReference>